<comment type="caution">
    <text evidence="1">The sequence shown here is derived from an EMBL/GenBank/DDBJ whole genome shotgun (WGS) entry which is preliminary data.</text>
</comment>
<dbReference type="Proteomes" id="UP001054837">
    <property type="component" value="Unassembled WGS sequence"/>
</dbReference>
<gene>
    <name evidence="1" type="ORF">CDAR_522441</name>
</gene>
<dbReference type="EMBL" id="BPLQ01013475">
    <property type="protein sequence ID" value="GIY72316.1"/>
    <property type="molecule type" value="Genomic_DNA"/>
</dbReference>
<dbReference type="AlphaFoldDB" id="A0AAV4VR86"/>
<keyword evidence="2" id="KW-1185">Reference proteome</keyword>
<organism evidence="1 2">
    <name type="scientific">Caerostris darwini</name>
    <dbReference type="NCBI Taxonomy" id="1538125"/>
    <lineage>
        <taxon>Eukaryota</taxon>
        <taxon>Metazoa</taxon>
        <taxon>Ecdysozoa</taxon>
        <taxon>Arthropoda</taxon>
        <taxon>Chelicerata</taxon>
        <taxon>Arachnida</taxon>
        <taxon>Araneae</taxon>
        <taxon>Araneomorphae</taxon>
        <taxon>Entelegynae</taxon>
        <taxon>Araneoidea</taxon>
        <taxon>Araneidae</taxon>
        <taxon>Caerostris</taxon>
    </lineage>
</organism>
<proteinExistence type="predicted"/>
<protein>
    <submittedName>
        <fullName evidence="1">Uncharacterized protein</fullName>
    </submittedName>
</protein>
<accession>A0AAV4VR86</accession>
<name>A0AAV4VR86_9ARAC</name>
<sequence length="87" mass="10106">MNLFRHSLKESVHQQKLCERSIQVERRSEHTDSNFTYTKGSSGVGVSFETGLKGCGNASLRIWNVVKNRILWKRNGIFLFSHRLARR</sequence>
<evidence type="ECO:0000313" key="1">
    <source>
        <dbReference type="EMBL" id="GIY72316.1"/>
    </source>
</evidence>
<reference evidence="1 2" key="1">
    <citation type="submission" date="2021-06" db="EMBL/GenBank/DDBJ databases">
        <title>Caerostris darwini draft genome.</title>
        <authorList>
            <person name="Kono N."/>
            <person name="Arakawa K."/>
        </authorList>
    </citation>
    <scope>NUCLEOTIDE SEQUENCE [LARGE SCALE GENOMIC DNA]</scope>
</reference>
<evidence type="ECO:0000313" key="2">
    <source>
        <dbReference type="Proteomes" id="UP001054837"/>
    </source>
</evidence>